<evidence type="ECO:0000313" key="2">
    <source>
        <dbReference type="EMBL" id="MDR7334281.1"/>
    </source>
</evidence>
<keyword evidence="1" id="KW-0812">Transmembrane</keyword>
<reference evidence="2 3" key="1">
    <citation type="submission" date="2023-07" db="EMBL/GenBank/DDBJ databases">
        <title>Sorghum-associated microbial communities from plants grown in Nebraska, USA.</title>
        <authorList>
            <person name="Schachtman D."/>
        </authorList>
    </citation>
    <scope>NUCLEOTIDE SEQUENCE [LARGE SCALE GENOMIC DNA]</scope>
    <source>
        <strain evidence="2 3">BE316</strain>
    </source>
</reference>
<keyword evidence="1" id="KW-0472">Membrane</keyword>
<comment type="caution">
    <text evidence="2">The sequence shown here is derived from an EMBL/GenBank/DDBJ whole genome shotgun (WGS) entry which is preliminary data.</text>
</comment>
<feature type="transmembrane region" description="Helical" evidence="1">
    <location>
        <begin position="72"/>
        <end position="91"/>
    </location>
</feature>
<keyword evidence="1" id="KW-1133">Transmembrane helix</keyword>
<accession>A0ABU2AAP6</accession>
<keyword evidence="3" id="KW-1185">Reference proteome</keyword>
<organism evidence="2 3">
    <name type="scientific">Roseateles asaccharophilus</name>
    <dbReference type="NCBI Taxonomy" id="582607"/>
    <lineage>
        <taxon>Bacteria</taxon>
        <taxon>Pseudomonadati</taxon>
        <taxon>Pseudomonadota</taxon>
        <taxon>Betaproteobacteria</taxon>
        <taxon>Burkholderiales</taxon>
        <taxon>Sphaerotilaceae</taxon>
        <taxon>Roseateles</taxon>
    </lineage>
</organism>
<protein>
    <recommendedName>
        <fullName evidence="4">DUF2523 domain-containing protein</fullName>
    </recommendedName>
</protein>
<evidence type="ECO:0008006" key="4">
    <source>
        <dbReference type="Google" id="ProtNLM"/>
    </source>
</evidence>
<evidence type="ECO:0000313" key="3">
    <source>
        <dbReference type="Proteomes" id="UP001180825"/>
    </source>
</evidence>
<sequence>MYAALLAVLGRVFAWVMGAGTLKWAVGAFLLFGVTILVDILLDLLPTWFDPAQLVGATSVFTPSIWYFLDYFAFQTGLSMMFAAYAVRFLIRRLPVIG</sequence>
<proteinExistence type="predicted"/>
<evidence type="ECO:0000256" key="1">
    <source>
        <dbReference type="SAM" id="Phobius"/>
    </source>
</evidence>
<dbReference type="EMBL" id="JAVDXV010000006">
    <property type="protein sequence ID" value="MDR7334281.1"/>
    <property type="molecule type" value="Genomic_DNA"/>
</dbReference>
<dbReference type="Proteomes" id="UP001180825">
    <property type="component" value="Unassembled WGS sequence"/>
</dbReference>
<name>A0ABU2AAP6_9BURK</name>
<gene>
    <name evidence="2" type="ORF">J2X21_003433</name>
</gene>
<dbReference type="RefSeq" id="WP_310330593.1">
    <property type="nucleotide sequence ID" value="NZ_JAVDXV010000006.1"/>
</dbReference>